<name>A0A2U3EL49_PURLI</name>
<comment type="caution">
    <text evidence="2">The sequence shown here is derived from an EMBL/GenBank/DDBJ whole genome shotgun (WGS) entry which is preliminary data.</text>
</comment>
<proteinExistence type="predicted"/>
<protein>
    <submittedName>
        <fullName evidence="2">Uncharacterized protein</fullName>
    </submittedName>
</protein>
<gene>
    <name evidence="2" type="ORF">PCL_05828</name>
</gene>
<organism evidence="2 3">
    <name type="scientific">Purpureocillium lilacinum</name>
    <name type="common">Paecilomyces lilacinus</name>
    <dbReference type="NCBI Taxonomy" id="33203"/>
    <lineage>
        <taxon>Eukaryota</taxon>
        <taxon>Fungi</taxon>
        <taxon>Dikarya</taxon>
        <taxon>Ascomycota</taxon>
        <taxon>Pezizomycotina</taxon>
        <taxon>Sordariomycetes</taxon>
        <taxon>Hypocreomycetidae</taxon>
        <taxon>Hypocreales</taxon>
        <taxon>Ophiocordycipitaceae</taxon>
        <taxon>Purpureocillium</taxon>
    </lineage>
</organism>
<dbReference type="Proteomes" id="UP000245956">
    <property type="component" value="Unassembled WGS sequence"/>
</dbReference>
<feature type="region of interest" description="Disordered" evidence="1">
    <location>
        <begin position="1"/>
        <end position="25"/>
    </location>
</feature>
<sequence>MLAGGPPLSARRPAGRPAPTPTGPDIPAILRARAFGLGIPGFFFRGVAVGNATRANLPGTWATQMGAAEVTDSAAAAAAAAAKLMAPPAIFPSWQRPPSVVDASARPRIPSSSSSPSARLLLMPPLSLPPLRSATATYYQQPRSYWQSVRASHRRGKNVPAIYDKTNLGRFLHRGGANKRSSGMMMAGIRNARRGVGNGGDRSGLSLPQAGGRLQRQDAKKKKDGMTWQVGVSAMQASSLCVAPGTPTIHSQSRGGATHPGRLDMCGGAAGGGGGVSVCLDLGPD</sequence>
<feature type="region of interest" description="Disordered" evidence="1">
    <location>
        <begin position="195"/>
        <end position="224"/>
    </location>
</feature>
<dbReference type="EMBL" id="LCWV01000002">
    <property type="protein sequence ID" value="PWI75170.1"/>
    <property type="molecule type" value="Genomic_DNA"/>
</dbReference>
<evidence type="ECO:0000313" key="2">
    <source>
        <dbReference type="EMBL" id="PWI75170.1"/>
    </source>
</evidence>
<evidence type="ECO:0000256" key="1">
    <source>
        <dbReference type="SAM" id="MobiDB-lite"/>
    </source>
</evidence>
<feature type="compositionally biased region" description="Low complexity" evidence="1">
    <location>
        <begin position="1"/>
        <end position="15"/>
    </location>
</feature>
<accession>A0A2U3EL49</accession>
<evidence type="ECO:0000313" key="3">
    <source>
        <dbReference type="Proteomes" id="UP000245956"/>
    </source>
</evidence>
<reference evidence="2 3" key="1">
    <citation type="journal article" date="2016" name="Front. Microbiol.">
        <title>Genome and transcriptome sequences reveal the specific parasitism of the nematophagous Purpureocillium lilacinum 36-1.</title>
        <authorList>
            <person name="Xie J."/>
            <person name="Li S."/>
            <person name="Mo C."/>
            <person name="Xiao X."/>
            <person name="Peng D."/>
            <person name="Wang G."/>
            <person name="Xiao Y."/>
        </authorList>
    </citation>
    <scope>NUCLEOTIDE SEQUENCE [LARGE SCALE GENOMIC DNA]</scope>
    <source>
        <strain evidence="2 3">36-1</strain>
    </source>
</reference>
<dbReference type="AlphaFoldDB" id="A0A2U3EL49"/>